<evidence type="ECO:0000313" key="3">
    <source>
        <dbReference type="Proteomes" id="UP000299102"/>
    </source>
</evidence>
<sequence length="100" mass="11026">MSDYAAGRRLTPSGRSRATITNDTPTVPPTPARQKVRKVSAGATPAQGLRYHLYGADGRRSAANPEIGLKFDRFVTVHRKGPVSNRRQRGERMLLIVMPI</sequence>
<feature type="compositionally biased region" description="Polar residues" evidence="1">
    <location>
        <begin position="13"/>
        <end position="25"/>
    </location>
</feature>
<dbReference type="EMBL" id="BGZK01000148">
    <property type="protein sequence ID" value="GBP23207.1"/>
    <property type="molecule type" value="Genomic_DNA"/>
</dbReference>
<proteinExistence type="predicted"/>
<dbReference type="AlphaFoldDB" id="A0A4C1UAU9"/>
<comment type="caution">
    <text evidence="2">The sequence shown here is derived from an EMBL/GenBank/DDBJ whole genome shotgun (WGS) entry which is preliminary data.</text>
</comment>
<dbReference type="Proteomes" id="UP000299102">
    <property type="component" value="Unassembled WGS sequence"/>
</dbReference>
<name>A0A4C1UAU9_EUMVA</name>
<organism evidence="2 3">
    <name type="scientific">Eumeta variegata</name>
    <name type="common">Bagworm moth</name>
    <name type="synonym">Eumeta japonica</name>
    <dbReference type="NCBI Taxonomy" id="151549"/>
    <lineage>
        <taxon>Eukaryota</taxon>
        <taxon>Metazoa</taxon>
        <taxon>Ecdysozoa</taxon>
        <taxon>Arthropoda</taxon>
        <taxon>Hexapoda</taxon>
        <taxon>Insecta</taxon>
        <taxon>Pterygota</taxon>
        <taxon>Neoptera</taxon>
        <taxon>Endopterygota</taxon>
        <taxon>Lepidoptera</taxon>
        <taxon>Glossata</taxon>
        <taxon>Ditrysia</taxon>
        <taxon>Tineoidea</taxon>
        <taxon>Psychidae</taxon>
        <taxon>Oiketicinae</taxon>
        <taxon>Eumeta</taxon>
    </lineage>
</organism>
<evidence type="ECO:0000313" key="2">
    <source>
        <dbReference type="EMBL" id="GBP23207.1"/>
    </source>
</evidence>
<gene>
    <name evidence="2" type="ORF">EVAR_82372_1</name>
</gene>
<reference evidence="2 3" key="1">
    <citation type="journal article" date="2019" name="Commun. Biol.">
        <title>The bagworm genome reveals a unique fibroin gene that provides high tensile strength.</title>
        <authorList>
            <person name="Kono N."/>
            <person name="Nakamura H."/>
            <person name="Ohtoshi R."/>
            <person name="Tomita M."/>
            <person name="Numata K."/>
            <person name="Arakawa K."/>
        </authorList>
    </citation>
    <scope>NUCLEOTIDE SEQUENCE [LARGE SCALE GENOMIC DNA]</scope>
</reference>
<keyword evidence="3" id="KW-1185">Reference proteome</keyword>
<accession>A0A4C1UAU9</accession>
<feature type="region of interest" description="Disordered" evidence="1">
    <location>
        <begin position="1"/>
        <end position="42"/>
    </location>
</feature>
<protein>
    <submittedName>
        <fullName evidence="2">Uncharacterized protein</fullName>
    </submittedName>
</protein>
<evidence type="ECO:0000256" key="1">
    <source>
        <dbReference type="SAM" id="MobiDB-lite"/>
    </source>
</evidence>